<dbReference type="EMBL" id="CAJPWZ010001855">
    <property type="protein sequence ID" value="CAG2225647.1"/>
    <property type="molecule type" value="Genomic_DNA"/>
</dbReference>
<protein>
    <submittedName>
        <fullName evidence="1">Uncharacterized protein</fullName>
    </submittedName>
</protein>
<dbReference type="Proteomes" id="UP000683360">
    <property type="component" value="Unassembled WGS sequence"/>
</dbReference>
<gene>
    <name evidence="1" type="ORF">MEDL_38762</name>
</gene>
<dbReference type="AlphaFoldDB" id="A0A8S3T1G3"/>
<reference evidence="1" key="1">
    <citation type="submission" date="2021-03" db="EMBL/GenBank/DDBJ databases">
        <authorList>
            <person name="Bekaert M."/>
        </authorList>
    </citation>
    <scope>NUCLEOTIDE SEQUENCE</scope>
</reference>
<proteinExistence type="predicted"/>
<dbReference type="OrthoDB" id="6122999at2759"/>
<accession>A0A8S3T1G3</accession>
<keyword evidence="2" id="KW-1185">Reference proteome</keyword>
<sequence length="639" mass="72140">MKLRPSDIFFSQDTIAKKWGKNTPFKDKCIGETLDELLTKSISLKAIPNITVVRKHGTFYTADNRRLWVFRKAEELGFLHRIKVKETSHQNFSNKFRNKFSTNNGGISIRIRGSGDPGGQTWRTWKPNTFQAVNKNTVSEPVLNAHGSKGNIFQDSLYNKAVDDVYRRRENKSSYINNHSTKPNDILRNGETQVFDNENHLPSTTKSKKEGTLCSNFNLESTLSKTAVRVKKTPDYTMKTDDISDTNCLKTGTLAARPIMFNSSRPSFGSVETFSNNNFNSHVPDKHTKFSRIRPIFEEEAMTCCKSYSKSNLNKTLFPSQGPRAYTNRTEINQDALCSRTVSDFNLPNISKPPHGKNNPTGLSFATDKTIKNKLESQVLNTGIQRLTIKSTSQEESEIYRKSTFESTLSKTLLPVHRPHHDTGRTDVFKDSSCNKTFIENELQSKDKSSCRKFDCARPDFICGNALTNILESEVPDHQIKRPTINTKSQGEAKTKSKYEEETAICNKPFVVSTLSKTLLPVNRPHPDTGRTDVITDSPCNETFTKAYLSKTKPLYRKNLLERPGVISDNRVEAKPRSPHSFGANLDQTSLAVKKPHPYTSGTENGNDSACNQTIIKDKRKSKDILAYIKPFPARPNDI</sequence>
<evidence type="ECO:0000313" key="2">
    <source>
        <dbReference type="Proteomes" id="UP000683360"/>
    </source>
</evidence>
<organism evidence="1 2">
    <name type="scientific">Mytilus edulis</name>
    <name type="common">Blue mussel</name>
    <dbReference type="NCBI Taxonomy" id="6550"/>
    <lineage>
        <taxon>Eukaryota</taxon>
        <taxon>Metazoa</taxon>
        <taxon>Spiralia</taxon>
        <taxon>Lophotrochozoa</taxon>
        <taxon>Mollusca</taxon>
        <taxon>Bivalvia</taxon>
        <taxon>Autobranchia</taxon>
        <taxon>Pteriomorphia</taxon>
        <taxon>Mytilida</taxon>
        <taxon>Mytiloidea</taxon>
        <taxon>Mytilidae</taxon>
        <taxon>Mytilinae</taxon>
        <taxon>Mytilus</taxon>
    </lineage>
</organism>
<name>A0A8S3T1G3_MYTED</name>
<comment type="caution">
    <text evidence="1">The sequence shown here is derived from an EMBL/GenBank/DDBJ whole genome shotgun (WGS) entry which is preliminary data.</text>
</comment>
<evidence type="ECO:0000313" key="1">
    <source>
        <dbReference type="EMBL" id="CAG2225647.1"/>
    </source>
</evidence>